<proteinExistence type="predicted"/>
<evidence type="ECO:0000313" key="1">
    <source>
        <dbReference type="EMBL" id="RRT70550.1"/>
    </source>
</evidence>
<comment type="caution">
    <text evidence="1">The sequence shown here is derived from an EMBL/GenBank/DDBJ whole genome shotgun (WGS) entry which is preliminary data.</text>
</comment>
<accession>A0A427A2S2</accession>
<dbReference type="AlphaFoldDB" id="A0A427A2S2"/>
<evidence type="ECO:0000313" key="2">
    <source>
        <dbReference type="Proteomes" id="UP000287651"/>
    </source>
</evidence>
<dbReference type="Proteomes" id="UP000287651">
    <property type="component" value="Unassembled WGS sequence"/>
</dbReference>
<protein>
    <submittedName>
        <fullName evidence="1">Uncharacterized protein</fullName>
    </submittedName>
</protein>
<gene>
    <name evidence="1" type="ORF">B296_00036353</name>
</gene>
<dbReference type="EMBL" id="AMZH03003974">
    <property type="protein sequence ID" value="RRT70550.1"/>
    <property type="molecule type" value="Genomic_DNA"/>
</dbReference>
<name>A0A427A2S2_ENSVE</name>
<reference evidence="1 2" key="1">
    <citation type="journal article" date="2014" name="Agronomy (Basel)">
        <title>A Draft Genome Sequence for Ensete ventricosum, the Drought-Tolerant Tree Against Hunger.</title>
        <authorList>
            <person name="Harrison J."/>
            <person name="Moore K.A."/>
            <person name="Paszkiewicz K."/>
            <person name="Jones T."/>
            <person name="Grant M."/>
            <person name="Ambacheew D."/>
            <person name="Muzemil S."/>
            <person name="Studholme D.J."/>
        </authorList>
    </citation>
    <scope>NUCLEOTIDE SEQUENCE [LARGE SCALE GENOMIC DNA]</scope>
</reference>
<sequence length="98" mass="10740">MKQKTMRGFCGGVAAKKKPNARVLFGCRRTGAPRFEMVQEAMEAGRSRRISGLGDRNLGYDGGNGRRLRDGGLGRWAGSGGIYMERRGEFSFLAPDLI</sequence>
<organism evidence="1 2">
    <name type="scientific">Ensete ventricosum</name>
    <name type="common">Abyssinian banana</name>
    <name type="synonym">Musa ensete</name>
    <dbReference type="NCBI Taxonomy" id="4639"/>
    <lineage>
        <taxon>Eukaryota</taxon>
        <taxon>Viridiplantae</taxon>
        <taxon>Streptophyta</taxon>
        <taxon>Embryophyta</taxon>
        <taxon>Tracheophyta</taxon>
        <taxon>Spermatophyta</taxon>
        <taxon>Magnoliopsida</taxon>
        <taxon>Liliopsida</taxon>
        <taxon>Zingiberales</taxon>
        <taxon>Musaceae</taxon>
        <taxon>Ensete</taxon>
    </lineage>
</organism>